<evidence type="ECO:0000313" key="8">
    <source>
        <dbReference type="Proteomes" id="UP000240739"/>
    </source>
</evidence>
<dbReference type="HAMAP" id="MF_00074">
    <property type="entry name" value="16SrRNA_methyltr_G"/>
    <property type="match status" value="1"/>
</dbReference>
<dbReference type="Proteomes" id="UP000240739">
    <property type="component" value="Unassembled WGS sequence"/>
</dbReference>
<keyword evidence="1 6" id="KW-0963">Cytoplasm</keyword>
<evidence type="ECO:0000313" key="7">
    <source>
        <dbReference type="EMBL" id="PTL59233.1"/>
    </source>
</evidence>
<dbReference type="NCBIfam" id="TIGR00138">
    <property type="entry name" value="rsmG_gidB"/>
    <property type="match status" value="1"/>
</dbReference>
<comment type="caution">
    <text evidence="6">Lacks conserved residue(s) required for the propagation of feature annotation.</text>
</comment>
<organism evidence="7 8">
    <name type="scientific">Paraconexibacter algicola</name>
    <dbReference type="NCBI Taxonomy" id="2133960"/>
    <lineage>
        <taxon>Bacteria</taxon>
        <taxon>Bacillati</taxon>
        <taxon>Actinomycetota</taxon>
        <taxon>Thermoleophilia</taxon>
        <taxon>Solirubrobacterales</taxon>
        <taxon>Paraconexibacteraceae</taxon>
        <taxon>Paraconexibacter</taxon>
    </lineage>
</organism>
<dbReference type="PANTHER" id="PTHR31760:SF0">
    <property type="entry name" value="S-ADENOSYL-L-METHIONINE-DEPENDENT METHYLTRANSFERASES SUPERFAMILY PROTEIN"/>
    <property type="match status" value="1"/>
</dbReference>
<dbReference type="GO" id="GO:0070043">
    <property type="term" value="F:rRNA (guanine-N7-)-methyltransferase activity"/>
    <property type="evidence" value="ECO:0007669"/>
    <property type="project" value="UniProtKB-UniRule"/>
</dbReference>
<comment type="caution">
    <text evidence="7">The sequence shown here is derived from an EMBL/GenBank/DDBJ whole genome shotgun (WGS) entry which is preliminary data.</text>
</comment>
<evidence type="ECO:0000256" key="6">
    <source>
        <dbReference type="HAMAP-Rule" id="MF_00074"/>
    </source>
</evidence>
<keyword evidence="8" id="KW-1185">Reference proteome</keyword>
<dbReference type="RefSeq" id="WP_107567669.1">
    <property type="nucleotide sequence ID" value="NZ_PYYB01000001.1"/>
</dbReference>
<dbReference type="Pfam" id="PF02527">
    <property type="entry name" value="GidB"/>
    <property type="match status" value="1"/>
</dbReference>
<evidence type="ECO:0000256" key="5">
    <source>
        <dbReference type="ARBA" id="ARBA00022691"/>
    </source>
</evidence>
<dbReference type="Gene3D" id="3.40.50.150">
    <property type="entry name" value="Vaccinia Virus protein VP39"/>
    <property type="match status" value="1"/>
</dbReference>
<name>A0A2T4UJ21_9ACTN</name>
<accession>A0A2T4UJ21</accession>
<proteinExistence type="inferred from homology"/>
<gene>
    <name evidence="6 7" type="primary">rsmG</name>
    <name evidence="7" type="ORF">C7Y72_05990</name>
</gene>
<evidence type="ECO:0000256" key="4">
    <source>
        <dbReference type="ARBA" id="ARBA00022679"/>
    </source>
</evidence>
<dbReference type="EMBL" id="PYYB01000001">
    <property type="protein sequence ID" value="PTL59233.1"/>
    <property type="molecule type" value="Genomic_DNA"/>
</dbReference>
<protein>
    <recommendedName>
        <fullName evidence="6">Ribosomal RNA small subunit methyltransferase G</fullName>
        <ecNumber evidence="6">2.1.1.-</ecNumber>
    </recommendedName>
    <alternativeName>
        <fullName evidence="6">16S rRNA 7-methylguanosine methyltransferase</fullName>
        <shortName evidence="6">16S rRNA m7G methyltransferase</shortName>
    </alternativeName>
</protein>
<dbReference type="InterPro" id="IPR029063">
    <property type="entry name" value="SAM-dependent_MTases_sf"/>
</dbReference>
<feature type="binding site" evidence="6">
    <location>
        <position position="142"/>
    </location>
    <ligand>
        <name>S-adenosyl-L-methionine</name>
        <dbReference type="ChEBI" id="CHEBI:59789"/>
    </ligand>
</feature>
<dbReference type="OrthoDB" id="9808773at2"/>
<sequence>MTVALPRLEELVLVHDLPIAAAARLDLLLERFATDPQAPTTVTAPREGADVHVADSLVALEVPVVREARRIADLGAGAGVPGLVLALALPEATVSLVESVGKKCDFMARTAEAMGLTNATPVARRAEDWPDGIGVHDLVTARALAPLTALVEYAAPLLQEGGHLCAWKGQRDPGEEADGAAAAEATGMALVEVRAVRPWPGVEARHLHVFCKISPTPPRFPRRPGMARKRPIVATS</sequence>
<comment type="function">
    <text evidence="6">Specifically methylates the N7 position of a guanine in 16S rRNA.</text>
</comment>
<dbReference type="AlphaFoldDB" id="A0A2T4UJ21"/>
<dbReference type="PANTHER" id="PTHR31760">
    <property type="entry name" value="S-ADENOSYL-L-METHIONINE-DEPENDENT METHYLTRANSFERASES SUPERFAMILY PROTEIN"/>
    <property type="match status" value="1"/>
</dbReference>
<keyword evidence="2 6" id="KW-0698">rRNA processing</keyword>
<dbReference type="GO" id="GO:0005829">
    <property type="term" value="C:cytosol"/>
    <property type="evidence" value="ECO:0007669"/>
    <property type="project" value="TreeGrafter"/>
</dbReference>
<dbReference type="InterPro" id="IPR003682">
    <property type="entry name" value="rRNA_ssu_MeTfrase_G"/>
</dbReference>
<keyword evidence="5 6" id="KW-0949">S-adenosyl-L-methionine</keyword>
<comment type="subcellular location">
    <subcellularLocation>
        <location evidence="6">Cytoplasm</location>
    </subcellularLocation>
</comment>
<feature type="binding site" evidence="6">
    <location>
        <begin position="126"/>
        <end position="127"/>
    </location>
    <ligand>
        <name>S-adenosyl-L-methionine</name>
        <dbReference type="ChEBI" id="CHEBI:59789"/>
    </ligand>
</feature>
<evidence type="ECO:0000256" key="1">
    <source>
        <dbReference type="ARBA" id="ARBA00022490"/>
    </source>
</evidence>
<reference evidence="7 8" key="1">
    <citation type="submission" date="2018-03" db="EMBL/GenBank/DDBJ databases">
        <title>Aquarubrobacter algicola gen. nov., sp. nov., a novel actinobacterium isolated from shallow eutrophic lake during the end of cyanobacterial harmful algal blooms.</title>
        <authorList>
            <person name="Chun S.J."/>
        </authorList>
    </citation>
    <scope>NUCLEOTIDE SEQUENCE [LARGE SCALE GENOMIC DNA]</scope>
    <source>
        <strain evidence="7 8">Seoho-28</strain>
    </source>
</reference>
<evidence type="ECO:0000256" key="3">
    <source>
        <dbReference type="ARBA" id="ARBA00022603"/>
    </source>
</evidence>
<dbReference type="SUPFAM" id="SSF53335">
    <property type="entry name" value="S-adenosyl-L-methionine-dependent methyltransferases"/>
    <property type="match status" value="1"/>
</dbReference>
<dbReference type="EC" id="2.1.1.-" evidence="6"/>
<keyword evidence="4 6" id="KW-0808">Transferase</keyword>
<keyword evidence="3 6" id="KW-0489">Methyltransferase</keyword>
<evidence type="ECO:0000256" key="2">
    <source>
        <dbReference type="ARBA" id="ARBA00022552"/>
    </source>
</evidence>
<feature type="binding site" evidence="6">
    <location>
        <position position="75"/>
    </location>
    <ligand>
        <name>S-adenosyl-L-methionine</name>
        <dbReference type="ChEBI" id="CHEBI:59789"/>
    </ligand>
</feature>
<comment type="similarity">
    <text evidence="6">Belongs to the methyltransferase superfamily. RNA methyltransferase RsmG family.</text>
</comment>